<dbReference type="PANTHER" id="PTHR11697:SF230">
    <property type="entry name" value="ZINC FINGER, MYM DOMAIN CONTAINING 1"/>
    <property type="match status" value="1"/>
</dbReference>
<name>A0AAD4J0G0_PERFH</name>
<sequence length="225" mass="26225">MDANISRCGYKRNEREAFTNLHYYRVQIFYQVVDLIIQEINNRFPEADTELIRCIACLDPRDSFSRFNIDQLMCLARHYHEDFSTVDCLFLPQQLSNFIVNVKCDPQFSTIANLGSLAQEMVKSGKSLVFPLVYRMIELALVLPIATASVERVFSAMKIVKTDLRNRMADEWMNDSLVVFIERDLFLTIENEPILQRFQLMETRRFQLLALPQTSTTTISQSVNF</sequence>
<evidence type="ECO:0000259" key="1">
    <source>
        <dbReference type="Pfam" id="PF05699"/>
    </source>
</evidence>
<accession>A0AAD4J0G0</accession>
<keyword evidence="3" id="KW-1185">Reference proteome</keyword>
<dbReference type="GO" id="GO:0046983">
    <property type="term" value="F:protein dimerization activity"/>
    <property type="evidence" value="ECO:0007669"/>
    <property type="project" value="InterPro"/>
</dbReference>
<proteinExistence type="predicted"/>
<comment type="caution">
    <text evidence="2">The sequence shown here is derived from an EMBL/GenBank/DDBJ whole genome shotgun (WGS) entry which is preliminary data.</text>
</comment>
<dbReference type="InterPro" id="IPR008906">
    <property type="entry name" value="HATC_C_dom"/>
</dbReference>
<dbReference type="InterPro" id="IPR012337">
    <property type="entry name" value="RNaseH-like_sf"/>
</dbReference>
<dbReference type="SUPFAM" id="SSF53098">
    <property type="entry name" value="Ribonuclease H-like"/>
    <property type="match status" value="1"/>
</dbReference>
<evidence type="ECO:0000313" key="3">
    <source>
        <dbReference type="Proteomes" id="UP001190926"/>
    </source>
</evidence>
<protein>
    <recommendedName>
        <fullName evidence="1">HAT C-terminal dimerisation domain-containing protein</fullName>
    </recommendedName>
</protein>
<dbReference type="InterPro" id="IPR055298">
    <property type="entry name" value="AtLOH3-like"/>
</dbReference>
<dbReference type="AlphaFoldDB" id="A0AAD4J0G0"/>
<dbReference type="Proteomes" id="UP001190926">
    <property type="component" value="Unassembled WGS sequence"/>
</dbReference>
<feature type="domain" description="HAT C-terminal dimerisation" evidence="1">
    <location>
        <begin position="127"/>
        <end position="185"/>
    </location>
</feature>
<reference evidence="2 3" key="1">
    <citation type="journal article" date="2021" name="Nat. Commun.">
        <title>Incipient diploidization of the medicinal plant Perilla within 10,000 years.</title>
        <authorList>
            <person name="Zhang Y."/>
            <person name="Shen Q."/>
            <person name="Leng L."/>
            <person name="Zhang D."/>
            <person name="Chen S."/>
            <person name="Shi Y."/>
            <person name="Ning Z."/>
            <person name="Chen S."/>
        </authorList>
    </citation>
    <scope>NUCLEOTIDE SEQUENCE [LARGE SCALE GENOMIC DNA]</scope>
    <source>
        <strain evidence="3">cv. PC099</strain>
    </source>
</reference>
<gene>
    <name evidence="2" type="ORF">C2S53_017880</name>
</gene>
<organism evidence="2 3">
    <name type="scientific">Perilla frutescens var. hirtella</name>
    <name type="common">Perilla citriodora</name>
    <name type="synonym">Perilla setoyensis</name>
    <dbReference type="NCBI Taxonomy" id="608512"/>
    <lineage>
        <taxon>Eukaryota</taxon>
        <taxon>Viridiplantae</taxon>
        <taxon>Streptophyta</taxon>
        <taxon>Embryophyta</taxon>
        <taxon>Tracheophyta</taxon>
        <taxon>Spermatophyta</taxon>
        <taxon>Magnoliopsida</taxon>
        <taxon>eudicotyledons</taxon>
        <taxon>Gunneridae</taxon>
        <taxon>Pentapetalae</taxon>
        <taxon>asterids</taxon>
        <taxon>lamiids</taxon>
        <taxon>Lamiales</taxon>
        <taxon>Lamiaceae</taxon>
        <taxon>Nepetoideae</taxon>
        <taxon>Elsholtzieae</taxon>
        <taxon>Perilla</taxon>
    </lineage>
</organism>
<evidence type="ECO:0000313" key="2">
    <source>
        <dbReference type="EMBL" id="KAH6824927.1"/>
    </source>
</evidence>
<dbReference type="EMBL" id="SDAM02000285">
    <property type="protein sequence ID" value="KAH6824927.1"/>
    <property type="molecule type" value="Genomic_DNA"/>
</dbReference>
<dbReference type="Pfam" id="PF05699">
    <property type="entry name" value="Dimer_Tnp_hAT"/>
    <property type="match status" value="1"/>
</dbReference>
<dbReference type="PANTHER" id="PTHR11697">
    <property type="entry name" value="GENERAL TRANSCRIPTION FACTOR 2-RELATED ZINC FINGER PROTEIN"/>
    <property type="match status" value="1"/>
</dbReference>